<evidence type="ECO:0000259" key="2">
    <source>
        <dbReference type="Pfam" id="PF01926"/>
    </source>
</evidence>
<dbReference type="CDD" id="cd00882">
    <property type="entry name" value="Ras_like_GTPase"/>
    <property type="match status" value="1"/>
</dbReference>
<dbReference type="GO" id="GO:0005525">
    <property type="term" value="F:GTP binding"/>
    <property type="evidence" value="ECO:0007669"/>
    <property type="project" value="InterPro"/>
</dbReference>
<name>A0AAE0I8B3_9PEZI</name>
<organism evidence="3 4">
    <name type="scientific">Cercophora scortea</name>
    <dbReference type="NCBI Taxonomy" id="314031"/>
    <lineage>
        <taxon>Eukaryota</taxon>
        <taxon>Fungi</taxon>
        <taxon>Dikarya</taxon>
        <taxon>Ascomycota</taxon>
        <taxon>Pezizomycotina</taxon>
        <taxon>Sordariomycetes</taxon>
        <taxon>Sordariomycetidae</taxon>
        <taxon>Sordariales</taxon>
        <taxon>Lasiosphaeriaceae</taxon>
        <taxon>Cercophora</taxon>
    </lineage>
</organism>
<keyword evidence="1" id="KW-0175">Coiled coil</keyword>
<feature type="domain" description="G" evidence="2">
    <location>
        <begin position="13"/>
        <end position="76"/>
    </location>
</feature>
<dbReference type="Proteomes" id="UP001286456">
    <property type="component" value="Unassembled WGS sequence"/>
</dbReference>
<dbReference type="AlphaFoldDB" id="A0AAE0I8B3"/>
<reference evidence="3" key="1">
    <citation type="journal article" date="2023" name="Mol. Phylogenet. Evol.">
        <title>Genome-scale phylogeny and comparative genomics of the fungal order Sordariales.</title>
        <authorList>
            <person name="Hensen N."/>
            <person name="Bonometti L."/>
            <person name="Westerberg I."/>
            <person name="Brannstrom I.O."/>
            <person name="Guillou S."/>
            <person name="Cros-Aarteil S."/>
            <person name="Calhoun S."/>
            <person name="Haridas S."/>
            <person name="Kuo A."/>
            <person name="Mondo S."/>
            <person name="Pangilinan J."/>
            <person name="Riley R."/>
            <person name="LaButti K."/>
            <person name="Andreopoulos B."/>
            <person name="Lipzen A."/>
            <person name="Chen C."/>
            <person name="Yan M."/>
            <person name="Daum C."/>
            <person name="Ng V."/>
            <person name="Clum A."/>
            <person name="Steindorff A."/>
            <person name="Ohm R.A."/>
            <person name="Martin F."/>
            <person name="Silar P."/>
            <person name="Natvig D.O."/>
            <person name="Lalanne C."/>
            <person name="Gautier V."/>
            <person name="Ament-Velasquez S.L."/>
            <person name="Kruys A."/>
            <person name="Hutchinson M.I."/>
            <person name="Powell A.J."/>
            <person name="Barry K."/>
            <person name="Miller A.N."/>
            <person name="Grigoriev I.V."/>
            <person name="Debuchy R."/>
            <person name="Gladieux P."/>
            <person name="Hiltunen Thoren M."/>
            <person name="Johannesson H."/>
        </authorList>
    </citation>
    <scope>NUCLEOTIDE SEQUENCE</scope>
    <source>
        <strain evidence="3">SMH4131-1</strain>
    </source>
</reference>
<evidence type="ECO:0000313" key="3">
    <source>
        <dbReference type="EMBL" id="KAK3319992.1"/>
    </source>
</evidence>
<evidence type="ECO:0000256" key="1">
    <source>
        <dbReference type="SAM" id="Coils"/>
    </source>
</evidence>
<comment type="caution">
    <text evidence="3">The sequence shown here is derived from an EMBL/GenBank/DDBJ whole genome shotgun (WGS) entry which is preliminary data.</text>
</comment>
<dbReference type="InterPro" id="IPR006073">
    <property type="entry name" value="GTP-bd"/>
</dbReference>
<protein>
    <recommendedName>
        <fullName evidence="2">G domain-containing protein</fullName>
    </recommendedName>
</protein>
<feature type="coiled-coil region" evidence="1">
    <location>
        <begin position="298"/>
        <end position="354"/>
    </location>
</feature>
<accession>A0AAE0I8B3</accession>
<dbReference type="SUPFAM" id="SSF52540">
    <property type="entry name" value="P-loop containing nucleoside triphosphate hydrolases"/>
    <property type="match status" value="1"/>
</dbReference>
<reference evidence="3" key="2">
    <citation type="submission" date="2023-06" db="EMBL/GenBank/DDBJ databases">
        <authorList>
            <consortium name="Lawrence Berkeley National Laboratory"/>
            <person name="Haridas S."/>
            <person name="Hensen N."/>
            <person name="Bonometti L."/>
            <person name="Westerberg I."/>
            <person name="Brannstrom I.O."/>
            <person name="Guillou S."/>
            <person name="Cros-Aarteil S."/>
            <person name="Calhoun S."/>
            <person name="Kuo A."/>
            <person name="Mondo S."/>
            <person name="Pangilinan J."/>
            <person name="Riley R."/>
            <person name="Labutti K."/>
            <person name="Andreopoulos B."/>
            <person name="Lipzen A."/>
            <person name="Chen C."/>
            <person name="Yanf M."/>
            <person name="Daum C."/>
            <person name="Ng V."/>
            <person name="Clum A."/>
            <person name="Steindorff A."/>
            <person name="Ohm R."/>
            <person name="Martin F."/>
            <person name="Silar P."/>
            <person name="Natvig D."/>
            <person name="Lalanne C."/>
            <person name="Gautier V."/>
            <person name="Ament-Velasquez S.L."/>
            <person name="Kruys A."/>
            <person name="Hutchinson M.I."/>
            <person name="Powell A.J."/>
            <person name="Barry K."/>
            <person name="Miller A.N."/>
            <person name="Grigoriev I.V."/>
            <person name="Debuchy R."/>
            <person name="Gladieux P."/>
            <person name="Thoren M.H."/>
            <person name="Johannesson H."/>
        </authorList>
    </citation>
    <scope>NUCLEOTIDE SEQUENCE</scope>
    <source>
        <strain evidence="3">SMH4131-1</strain>
    </source>
</reference>
<keyword evidence="4" id="KW-1185">Reference proteome</keyword>
<sequence>MKTCGSPDDVFIPIIGLTGSGKSSFISLCMGEEYDENEDVPLPGATGFKVHSFKHSSGRTVHLIDTPGFDQPGREDHEVLQECVYWLSKSFEAGIKVTGMVYTYPIDLMRLPGSARRALQMFKAMCGIQNAPSTVMATTMWDKVEREVGEERVDTLAEEQDFWGDFHDAGSRILPVLSDQRSALKIVNLIISSSTGLTLQIQQQMILDKMMLHQTDAGKILYGNIMTEKHNLEEEIDEIKRSMQEQLVQARQDQVRELEEMARAKHDKLETRVAAVQEIQKTNNDLTVMWDIRVKDDMRRMRLELLRNQEHLQDLEDSLAGRATNGAYQERKEREELERELKRMRKKVEMLQRENRFGATAGVLLTGGKVVGGGLGVAAAIIPLVACCIM</sequence>
<dbReference type="EMBL" id="JAUEPO010000006">
    <property type="protein sequence ID" value="KAK3319992.1"/>
    <property type="molecule type" value="Genomic_DNA"/>
</dbReference>
<dbReference type="Pfam" id="PF01926">
    <property type="entry name" value="MMR_HSR1"/>
    <property type="match status" value="1"/>
</dbReference>
<dbReference type="InterPro" id="IPR027417">
    <property type="entry name" value="P-loop_NTPase"/>
</dbReference>
<proteinExistence type="predicted"/>
<gene>
    <name evidence="3" type="ORF">B0T19DRAFT_276689</name>
</gene>
<feature type="coiled-coil region" evidence="1">
    <location>
        <begin position="222"/>
        <end position="249"/>
    </location>
</feature>
<dbReference type="Gene3D" id="3.40.50.300">
    <property type="entry name" value="P-loop containing nucleotide triphosphate hydrolases"/>
    <property type="match status" value="1"/>
</dbReference>
<evidence type="ECO:0000313" key="4">
    <source>
        <dbReference type="Proteomes" id="UP001286456"/>
    </source>
</evidence>